<feature type="region of interest" description="Disordered" evidence="2">
    <location>
        <begin position="47"/>
        <end position="69"/>
    </location>
</feature>
<dbReference type="InterPro" id="IPR050445">
    <property type="entry name" value="Bact_polysacc_biosynth/exp"/>
</dbReference>
<dbReference type="STRING" id="441119.SAMN04488047_102237"/>
<organism evidence="4 5">
    <name type="scientific">Tranquillimonas alkanivorans</name>
    <dbReference type="NCBI Taxonomy" id="441119"/>
    <lineage>
        <taxon>Bacteria</taxon>
        <taxon>Pseudomonadati</taxon>
        <taxon>Pseudomonadota</taxon>
        <taxon>Alphaproteobacteria</taxon>
        <taxon>Rhodobacterales</taxon>
        <taxon>Roseobacteraceae</taxon>
        <taxon>Tranquillimonas</taxon>
    </lineage>
</organism>
<evidence type="ECO:0000256" key="1">
    <source>
        <dbReference type="SAM" id="Coils"/>
    </source>
</evidence>
<evidence type="ECO:0000313" key="5">
    <source>
        <dbReference type="Proteomes" id="UP000199356"/>
    </source>
</evidence>
<dbReference type="AlphaFoldDB" id="A0A1I5MFF4"/>
<proteinExistence type="predicted"/>
<keyword evidence="3" id="KW-0812">Transmembrane</keyword>
<reference evidence="4 5" key="1">
    <citation type="submission" date="2016-10" db="EMBL/GenBank/DDBJ databases">
        <authorList>
            <person name="de Groot N.N."/>
        </authorList>
    </citation>
    <scope>NUCLEOTIDE SEQUENCE [LARGE SCALE GENOMIC DNA]</scope>
    <source>
        <strain evidence="4 5">DSM 19547</strain>
    </source>
</reference>
<gene>
    <name evidence="4" type="ORF">SAMN04488047_102237</name>
</gene>
<dbReference type="RefSeq" id="WP_093418418.1">
    <property type="nucleotide sequence ID" value="NZ_FOXA01000002.1"/>
</dbReference>
<feature type="coiled-coil region" evidence="1">
    <location>
        <begin position="335"/>
        <end position="453"/>
    </location>
</feature>
<feature type="transmembrane region" description="Helical" evidence="3">
    <location>
        <begin position="186"/>
        <end position="209"/>
    </location>
</feature>
<keyword evidence="1" id="KW-0175">Coiled coil</keyword>
<dbReference type="Gene3D" id="1.10.287.1490">
    <property type="match status" value="1"/>
</dbReference>
<dbReference type="PANTHER" id="PTHR32309:SF13">
    <property type="entry name" value="FERRIC ENTEROBACTIN TRANSPORT PROTEIN FEPE"/>
    <property type="match status" value="1"/>
</dbReference>
<dbReference type="Proteomes" id="UP000199356">
    <property type="component" value="Unassembled WGS sequence"/>
</dbReference>
<dbReference type="PANTHER" id="PTHR32309">
    <property type="entry name" value="TYROSINE-PROTEIN KINASE"/>
    <property type="match status" value="1"/>
</dbReference>
<feature type="region of interest" description="Disordered" evidence="2">
    <location>
        <begin position="145"/>
        <end position="166"/>
    </location>
</feature>
<dbReference type="GO" id="GO:0005886">
    <property type="term" value="C:plasma membrane"/>
    <property type="evidence" value="ECO:0007669"/>
    <property type="project" value="TreeGrafter"/>
</dbReference>
<keyword evidence="3" id="KW-1133">Transmembrane helix</keyword>
<evidence type="ECO:0000256" key="2">
    <source>
        <dbReference type="SAM" id="MobiDB-lite"/>
    </source>
</evidence>
<dbReference type="EMBL" id="FOXA01000002">
    <property type="protein sequence ID" value="SFP08037.1"/>
    <property type="molecule type" value="Genomic_DNA"/>
</dbReference>
<protein>
    <submittedName>
        <fullName evidence="4">Capsular polysaccharide transport system permease protein</fullName>
    </submittedName>
</protein>
<sequence length="547" mass="60168">MTTNSRPKKYRIRRSSALAQGVGAGRAVNDTASPEATARVLVDGSMALRSEPGSAPTDPPHAAGRAERDAADAIEEIRREGLTGRQLRMARRLANKHGLSPANDLDAVRLLRDRGIDPFERANLLELVVADRGSPDDEARVQLPQTVDRGPGTDVGAPAAPYGPPGRAREILEIQRDIARRRRRKLALLFTRLAFFVGLPTLLAGYYYYAMATPMYATQSEFVIQQADNAQAGALGGLFSGTGLATSQDSITVQSYLTSRDAMLRLDDEAGFKSHFSDPSIDPIQRLPEQATNEQAYDLYQDNVKIGYDPTEGIIKMEVVAADPEVSAEYSRRLISYAEEQVDRLTQRLREDQMQGARESFEEAEAKMAAAQARVLALQEELGVLDPTSESSTVFSQIATFETQLREKRLELAQLTANERPNQARVAGVRGDIQRLESVVEELRAELTEGSDARGSLASVTAQLRVAEVDLQTRTLMMQQALQQLETARVEANRQVRYLSTGVSPVPPDEPTYPRAFENTILAFLIFSGIYLMISLTASVLREQVTS</sequence>
<keyword evidence="3" id="KW-0472">Membrane</keyword>
<name>A0A1I5MFF4_9RHOB</name>
<evidence type="ECO:0000313" key="4">
    <source>
        <dbReference type="EMBL" id="SFP08037.1"/>
    </source>
</evidence>
<accession>A0A1I5MFF4</accession>
<evidence type="ECO:0000256" key="3">
    <source>
        <dbReference type="SAM" id="Phobius"/>
    </source>
</evidence>
<dbReference type="OrthoDB" id="7810642at2"/>
<feature type="transmembrane region" description="Helical" evidence="3">
    <location>
        <begin position="521"/>
        <end position="541"/>
    </location>
</feature>
<dbReference type="GO" id="GO:0004713">
    <property type="term" value="F:protein tyrosine kinase activity"/>
    <property type="evidence" value="ECO:0007669"/>
    <property type="project" value="TreeGrafter"/>
</dbReference>
<keyword evidence="5" id="KW-1185">Reference proteome</keyword>